<dbReference type="AlphaFoldDB" id="A0A5W8FZR2"/>
<dbReference type="SUPFAM" id="SSF49401">
    <property type="entry name" value="Bacterial adhesins"/>
    <property type="match status" value="1"/>
</dbReference>
<accession>A0A5W8FZR2</accession>
<sequence>MKKSALAISVLSLAMLSGAASATVNDTNLGANNVRFLGTVSQITCNLVPHVNGSATNVVNVGVVSTGTGTAHTQGTKIPFTLKPDNKNTNADAGCPAITDSTQANISFMGALDSNGLNNQSGTATDSYVAIVATNADDNSTVVTQGKNVRVVAGKALKEQGAMFTAQLFGGQTAGSYESAIAYQVQYQ</sequence>
<name>A0A5W8FZR2_SALON</name>
<dbReference type="GO" id="GO:0007155">
    <property type="term" value="P:cell adhesion"/>
    <property type="evidence" value="ECO:0007669"/>
    <property type="project" value="InterPro"/>
</dbReference>
<evidence type="ECO:0000256" key="1">
    <source>
        <dbReference type="SAM" id="SignalP"/>
    </source>
</evidence>
<dbReference type="InterPro" id="IPR036937">
    <property type="entry name" value="Adhesion_dom_fimbrial_sf"/>
</dbReference>
<dbReference type="Gene3D" id="2.60.40.1090">
    <property type="entry name" value="Fimbrial-type adhesion domain"/>
    <property type="match status" value="1"/>
</dbReference>
<reference evidence="2" key="1">
    <citation type="submission" date="2018-07" db="EMBL/GenBank/DDBJ databases">
        <authorList>
            <person name="Ashton P.M."/>
            <person name="Dallman T."/>
            <person name="Nair S."/>
            <person name="De Pinna E."/>
            <person name="Peters T."/>
            <person name="Grant K."/>
        </authorList>
    </citation>
    <scope>NUCLEOTIDE SEQUENCE</scope>
    <source>
        <strain evidence="2">516939</strain>
    </source>
</reference>
<keyword evidence="1" id="KW-0732">Signal</keyword>
<comment type="caution">
    <text evidence="2">The sequence shown here is derived from an EMBL/GenBank/DDBJ whole genome shotgun (WGS) entry which is preliminary data.</text>
</comment>
<gene>
    <name evidence="2" type="ORF">DUR78_20230</name>
</gene>
<organism evidence="2">
    <name type="scientific">Salmonella oranienberg</name>
    <dbReference type="NCBI Taxonomy" id="28147"/>
    <lineage>
        <taxon>Bacteria</taxon>
        <taxon>Pseudomonadati</taxon>
        <taxon>Pseudomonadota</taxon>
        <taxon>Gammaproteobacteria</taxon>
        <taxon>Enterobacterales</taxon>
        <taxon>Enterobacteriaceae</taxon>
        <taxon>Salmonella</taxon>
    </lineage>
</organism>
<dbReference type="InterPro" id="IPR008966">
    <property type="entry name" value="Adhesion_dom_sf"/>
</dbReference>
<dbReference type="GO" id="GO:0009289">
    <property type="term" value="C:pilus"/>
    <property type="evidence" value="ECO:0007669"/>
    <property type="project" value="InterPro"/>
</dbReference>
<dbReference type="EMBL" id="AAHMZU010000021">
    <property type="protein sequence ID" value="EBY0600987.1"/>
    <property type="molecule type" value="Genomic_DNA"/>
</dbReference>
<evidence type="ECO:0000313" key="2">
    <source>
        <dbReference type="EMBL" id="EBY0600987.1"/>
    </source>
</evidence>
<feature type="signal peptide" evidence="1">
    <location>
        <begin position="1"/>
        <end position="22"/>
    </location>
</feature>
<proteinExistence type="predicted"/>
<feature type="chain" id="PRO_5024849945" evidence="1">
    <location>
        <begin position="23"/>
        <end position="188"/>
    </location>
</feature>
<protein>
    <submittedName>
        <fullName evidence="2">Fimbrial protein PefA</fullName>
    </submittedName>
</protein>